<feature type="domain" description="Putative conjugal transfer nickase/helicase TraI C-terminal" evidence="2">
    <location>
        <begin position="374"/>
        <end position="491"/>
    </location>
</feature>
<reference evidence="3 4" key="1">
    <citation type="submission" date="2014-10" db="EMBL/GenBank/DDBJ databases">
        <title>Genome sequence of Erwinia typographi M043b.</title>
        <authorList>
            <person name="Chan K.-G."/>
            <person name="Tan W.-S."/>
        </authorList>
    </citation>
    <scope>NUCLEOTIDE SEQUENCE [LARGE SCALE GENOMIC DNA]</scope>
    <source>
        <strain evidence="3 4">M043b</strain>
    </source>
</reference>
<gene>
    <name evidence="3" type="ORF">NG99_11205</name>
</gene>
<name>A0A0A3Z451_9GAMM</name>
<sequence>MFPKLQNKFRRSNFQPSLPVKREGYFTPQNHQSLFGMPTRQALLKKIWQSSLLSKSAYAEFCLEPLQNLAERYQNLPATRITGWNRVGGLLDLTLHHTVTMLQLSKGMVLPANAAPEDQAAQSSHWNCVVFWLALYWHVPELLYIEAELEDGHIWQPISSAPDQQYRFRKTRHSEGPAKESVIRLAFTVSMLPKIALNWLEKQPNARDCLFLELAGINSTEKQVHALLNKVQAQLLSAELNEGQNLEQINPNLHPKMPSEFSAEIPTGQYDDAIYEEYFSHCDVIKNSHLTNGEIEININDLKKSDHGTDINEFHIQNGSRITANNSDCVDMPTYGSSESDQKYVSNGYQMQPLAPESIPVTPEMTSQISKKQIGETFWSWLVEGLENGTIACNEADSRVQLVAGFVFLLVPGIFYRYLKQTGQSADERENVQAGFERLNRHRRNNGKRFTFATLYNSADRNGPYKRVKGYLVKSTMIIRSSDVPDDSQFLVVP</sequence>
<accession>A0A0A3Z451</accession>
<proteinExistence type="predicted"/>
<dbReference type="Pfam" id="PF07514">
    <property type="entry name" value="TraI_2"/>
    <property type="match status" value="1"/>
</dbReference>
<evidence type="ECO:0000259" key="1">
    <source>
        <dbReference type="Pfam" id="PF07514"/>
    </source>
</evidence>
<dbReference type="InterPro" id="IPR011119">
    <property type="entry name" value="Unchr_helicase_relaxase_TraI"/>
</dbReference>
<evidence type="ECO:0000313" key="3">
    <source>
        <dbReference type="EMBL" id="KGT93877.1"/>
    </source>
</evidence>
<evidence type="ECO:0008006" key="5">
    <source>
        <dbReference type="Google" id="ProtNLM"/>
    </source>
</evidence>
<evidence type="ECO:0000259" key="2">
    <source>
        <dbReference type="Pfam" id="PF07515"/>
    </source>
</evidence>
<feature type="domain" description="Uncharacterised" evidence="1">
    <location>
        <begin position="27"/>
        <end position="246"/>
    </location>
</feature>
<dbReference type="STRING" id="371042.NG99_11205"/>
<comment type="caution">
    <text evidence="3">The sequence shown here is derived from an EMBL/GenBank/DDBJ whole genome shotgun (WGS) entry which is preliminary data.</text>
</comment>
<keyword evidence="4" id="KW-1185">Reference proteome</keyword>
<dbReference type="AlphaFoldDB" id="A0A0A3Z451"/>
<dbReference type="InterPro" id="IPR036388">
    <property type="entry name" value="WH-like_DNA-bd_sf"/>
</dbReference>
<dbReference type="NCBIfam" id="TIGR03760">
    <property type="entry name" value="ICE_TraI_Pfluor"/>
    <property type="match status" value="1"/>
</dbReference>
<dbReference type="InterPro" id="IPR036390">
    <property type="entry name" value="WH_DNA-bd_sf"/>
</dbReference>
<evidence type="ECO:0000313" key="4">
    <source>
        <dbReference type="Proteomes" id="UP000030351"/>
    </source>
</evidence>
<dbReference type="eggNOG" id="COG3481">
    <property type="taxonomic scope" value="Bacteria"/>
</dbReference>
<organism evidence="3 4">
    <name type="scientific">Erwinia typographi</name>
    <dbReference type="NCBI Taxonomy" id="371042"/>
    <lineage>
        <taxon>Bacteria</taxon>
        <taxon>Pseudomonadati</taxon>
        <taxon>Pseudomonadota</taxon>
        <taxon>Gammaproteobacteria</taxon>
        <taxon>Enterobacterales</taxon>
        <taxon>Erwiniaceae</taxon>
        <taxon>Erwinia</taxon>
    </lineage>
</organism>
<dbReference type="InterPro" id="IPR022391">
    <property type="entry name" value="ICE_relaxase_PFGI-1"/>
</dbReference>
<dbReference type="Gene3D" id="1.10.10.10">
    <property type="entry name" value="Winged helix-like DNA-binding domain superfamily/Winged helix DNA-binding domain"/>
    <property type="match status" value="1"/>
</dbReference>
<dbReference type="InterPro" id="IPR011093">
    <property type="entry name" value="TraI_2_C"/>
</dbReference>
<dbReference type="Gene3D" id="2.40.10.200">
    <property type="entry name" value="STY4665 C-terminal domain-like"/>
    <property type="match status" value="1"/>
</dbReference>
<dbReference type="Pfam" id="PF07515">
    <property type="entry name" value="TraI_2_C"/>
    <property type="match status" value="1"/>
</dbReference>
<dbReference type="SUPFAM" id="SSF46785">
    <property type="entry name" value="Winged helix' DNA-binding domain"/>
    <property type="match status" value="1"/>
</dbReference>
<dbReference type="Gene3D" id="1.10.3210.40">
    <property type="match status" value="1"/>
</dbReference>
<dbReference type="Proteomes" id="UP000030351">
    <property type="component" value="Unassembled WGS sequence"/>
</dbReference>
<dbReference type="EMBL" id="JRUQ01000032">
    <property type="protein sequence ID" value="KGT93877.1"/>
    <property type="molecule type" value="Genomic_DNA"/>
</dbReference>
<protein>
    <recommendedName>
        <fullName evidence="5">Helicase</fullName>
    </recommendedName>
</protein>
<dbReference type="OrthoDB" id="6190309at2"/>
<dbReference type="RefSeq" id="WP_034892324.1">
    <property type="nucleotide sequence ID" value="NZ_JRUQ01000032.1"/>
</dbReference>